<evidence type="ECO:0000313" key="2">
    <source>
        <dbReference type="Proteomes" id="UP000233606"/>
    </source>
</evidence>
<evidence type="ECO:0000313" key="1">
    <source>
        <dbReference type="EMBL" id="PKE55672.1"/>
    </source>
</evidence>
<organism evidence="1 2">
    <name type="scientific">Macrococcoides caseolyticum</name>
    <dbReference type="NCBI Taxonomy" id="69966"/>
    <lineage>
        <taxon>Bacteria</taxon>
        <taxon>Bacillati</taxon>
        <taxon>Bacillota</taxon>
        <taxon>Bacilli</taxon>
        <taxon>Bacillales</taxon>
        <taxon>Staphylococcaceae</taxon>
        <taxon>Macrococcoides</taxon>
    </lineage>
</organism>
<proteinExistence type="predicted"/>
<protein>
    <submittedName>
        <fullName evidence="1">Uncharacterized protein</fullName>
    </submittedName>
</protein>
<keyword evidence="2" id="KW-1185">Reference proteome</keyword>
<dbReference type="EMBL" id="PIWU01000020">
    <property type="protein sequence ID" value="PKE55672.1"/>
    <property type="molecule type" value="Genomic_DNA"/>
</dbReference>
<sequence>MKDMINKIRFTTVNNKLFSIFLLLSWIYLMVHSNVPAKISITLVILAFLQEKYIQTRYALIISTMMLNLEDETKMAIKLSDERINRKGE</sequence>
<comment type="caution">
    <text evidence="1">The sequence shown here is derived from an EMBL/GenBank/DDBJ whole genome shotgun (WGS) entry which is preliminary data.</text>
</comment>
<dbReference type="Proteomes" id="UP000233606">
    <property type="component" value="Unassembled WGS sequence"/>
</dbReference>
<gene>
    <name evidence="1" type="ORF">CW682_10750</name>
</gene>
<reference evidence="1" key="1">
    <citation type="submission" date="2017-12" db="EMBL/GenBank/DDBJ databases">
        <title>Genomics of Macrococcus caseolyticus.</title>
        <authorList>
            <person name="MacFadyen A.C."/>
            <person name="Paterson G.K."/>
        </authorList>
    </citation>
    <scope>NUCLEOTIDE SEQUENCE</scope>
    <source>
        <strain evidence="1">5459_5_49</strain>
    </source>
</reference>
<accession>A0ACC9MPR4</accession>
<name>A0ACC9MPR4_9STAP</name>